<proteinExistence type="predicted"/>
<dbReference type="EMBL" id="FMZO01000002">
    <property type="protein sequence ID" value="SDC34112.1"/>
    <property type="molecule type" value="Genomic_DNA"/>
</dbReference>
<organism evidence="2 3">
    <name type="scientific">Niabella drilacis (strain DSM 25811 / CCM 8410 / CCUG 62505 / LMG 26954 / E90)</name>
    <dbReference type="NCBI Taxonomy" id="1285928"/>
    <lineage>
        <taxon>Bacteria</taxon>
        <taxon>Pseudomonadati</taxon>
        <taxon>Bacteroidota</taxon>
        <taxon>Chitinophagia</taxon>
        <taxon>Chitinophagales</taxon>
        <taxon>Chitinophagaceae</taxon>
        <taxon>Niabella</taxon>
    </lineage>
</organism>
<name>A0A1G6KSM8_NIADE</name>
<dbReference type="AlphaFoldDB" id="A0A1G6KSM8"/>
<feature type="domain" description="RecF/RecN/SMC N-terminal" evidence="1">
    <location>
        <begin position="1"/>
        <end position="44"/>
    </location>
</feature>
<dbReference type="GO" id="GO:0000731">
    <property type="term" value="P:DNA synthesis involved in DNA repair"/>
    <property type="evidence" value="ECO:0007669"/>
    <property type="project" value="TreeGrafter"/>
</dbReference>
<sequence length="52" mass="5881">MITYIKINGFKSFHKFEMEFTPFTIIAGANASGKSNLFDALLLLSRMADHNQ</sequence>
<dbReference type="Gene3D" id="3.40.50.300">
    <property type="entry name" value="P-loop containing nucleotide triphosphate hydrolases"/>
    <property type="match status" value="1"/>
</dbReference>
<keyword evidence="3" id="KW-1185">Reference proteome</keyword>
<evidence type="ECO:0000313" key="3">
    <source>
        <dbReference type="Proteomes" id="UP000198757"/>
    </source>
</evidence>
<evidence type="ECO:0000313" key="2">
    <source>
        <dbReference type="EMBL" id="SDC34112.1"/>
    </source>
</evidence>
<dbReference type="PANTHER" id="PTHR32182:SF22">
    <property type="entry name" value="ATP-DEPENDENT ENDONUCLEASE, OLD FAMILY-RELATED"/>
    <property type="match status" value="1"/>
</dbReference>
<protein>
    <submittedName>
        <fullName evidence="2">RecF/RecN/SMC N terminal domain-containing protein</fullName>
    </submittedName>
</protein>
<dbReference type="InterPro" id="IPR003395">
    <property type="entry name" value="RecF/RecN/SMC_N"/>
</dbReference>
<dbReference type="InterPro" id="IPR027417">
    <property type="entry name" value="P-loop_NTPase"/>
</dbReference>
<gene>
    <name evidence="2" type="ORF">SAMN04487894_10291</name>
</gene>
<dbReference type="GO" id="GO:0006302">
    <property type="term" value="P:double-strand break repair"/>
    <property type="evidence" value="ECO:0007669"/>
    <property type="project" value="TreeGrafter"/>
</dbReference>
<dbReference type="SUPFAM" id="SSF52540">
    <property type="entry name" value="P-loop containing nucleoside triphosphate hydrolases"/>
    <property type="match status" value="1"/>
</dbReference>
<dbReference type="Pfam" id="PF02463">
    <property type="entry name" value="SMC_N"/>
    <property type="match status" value="1"/>
</dbReference>
<reference evidence="3" key="1">
    <citation type="submission" date="2016-10" db="EMBL/GenBank/DDBJ databases">
        <authorList>
            <person name="Varghese N."/>
            <person name="Submissions S."/>
        </authorList>
    </citation>
    <scope>NUCLEOTIDE SEQUENCE [LARGE SCALE GENOMIC DNA]</scope>
    <source>
        <strain evidence="3">DSM 25811 / CCM 8410 / LMG 26954 / E90</strain>
    </source>
</reference>
<dbReference type="PANTHER" id="PTHR32182">
    <property type="entry name" value="DNA REPLICATION AND REPAIR PROTEIN RECF"/>
    <property type="match status" value="1"/>
</dbReference>
<dbReference type="RefSeq" id="WP_218127687.1">
    <property type="nucleotide sequence ID" value="NZ_FMZO01000002.1"/>
</dbReference>
<evidence type="ECO:0000259" key="1">
    <source>
        <dbReference type="Pfam" id="PF02463"/>
    </source>
</evidence>
<dbReference type="Proteomes" id="UP000198757">
    <property type="component" value="Unassembled WGS sequence"/>
</dbReference>
<dbReference type="STRING" id="1285928.SAMN04487894_10291"/>
<accession>A0A1G6KSM8</accession>